<dbReference type="EMBL" id="BCTA01000021">
    <property type="protein sequence ID" value="GAT08282.1"/>
    <property type="molecule type" value="Genomic_DNA"/>
</dbReference>
<dbReference type="Proteomes" id="UP001207528">
    <property type="component" value="Unassembled WGS sequence"/>
</dbReference>
<protein>
    <submittedName>
        <fullName evidence="3">DUF1298 domain-containing protein</fullName>
    </submittedName>
</protein>
<proteinExistence type="predicted"/>
<sequence>MGRRLAAVDAQTYWMSAKIPSDQFLLYGFAGAVDLDAAVARLGARAGGCTELRLRVRDGSPLTYPHWVTADVSPNQFVMHAAGSSWTDCLAVVAGQLSSDQLDPRITAWRIHIFPAVENVPGAGLGTVAVVQVAHALGDGIRSSALAAWLFERRAFVPNVPAPEPFPGVMLPWRGCAAARAHRRLVRDTSAGSVPPPADPRPALRSNARPEGLRSIRTVVMRRAEMPGPTVTVGALAAISEALAGHLREFGDDPSLLGAEVPMAKAGDRLAHNHFGNVGVGLHPDLAFDARTLRIAEDLKQRRRRAAHPAMAAASRASAAVPAWLLRYGVGKFDPTLRSPTVTGNTVVSSVNRGPADLRFGNSPVVLTAGFPGLSPMMGVTHGVHGIGDTIAVSVHAAESAIGDIDSYIERLEAALRGQHP</sequence>
<name>A0AAW5SES5_MYCNV</name>
<dbReference type="AlphaFoldDB" id="A0AAW5SES5"/>
<evidence type="ECO:0000313" key="3">
    <source>
        <dbReference type="EMBL" id="MCV7022615.1"/>
    </source>
</evidence>
<evidence type="ECO:0000313" key="4">
    <source>
        <dbReference type="Proteomes" id="UP000069773"/>
    </source>
</evidence>
<evidence type="ECO:0000256" key="1">
    <source>
        <dbReference type="SAM" id="MobiDB-lite"/>
    </source>
</evidence>
<organism evidence="3 5">
    <name type="scientific">Mycolicibacterium novocastrense</name>
    <name type="common">Mycobacterium novocastrense</name>
    <dbReference type="NCBI Taxonomy" id="59813"/>
    <lineage>
        <taxon>Bacteria</taxon>
        <taxon>Bacillati</taxon>
        <taxon>Actinomycetota</taxon>
        <taxon>Actinomycetes</taxon>
        <taxon>Mycobacteriales</taxon>
        <taxon>Mycobacteriaceae</taxon>
        <taxon>Mycolicibacterium</taxon>
    </lineage>
</organism>
<reference evidence="3" key="2">
    <citation type="submission" date="2020-07" db="EMBL/GenBank/DDBJ databases">
        <authorList>
            <person name="Pettersson B.M.F."/>
            <person name="Behra P.R.K."/>
            <person name="Ramesh M."/>
            <person name="Das S."/>
            <person name="Dasgupta S."/>
            <person name="Kirsebom L.A."/>
        </authorList>
    </citation>
    <scope>NUCLEOTIDE SEQUENCE</scope>
    <source>
        <strain evidence="3">DSM 44203</strain>
    </source>
</reference>
<feature type="region of interest" description="Disordered" evidence="1">
    <location>
        <begin position="188"/>
        <end position="207"/>
    </location>
</feature>
<accession>A0AAW5SES5</accession>
<dbReference type="Proteomes" id="UP000069773">
    <property type="component" value="Unassembled WGS sequence"/>
</dbReference>
<reference evidence="3" key="3">
    <citation type="journal article" date="2022" name="BMC Genomics">
        <title>Comparative genome analysis of mycobacteria focusing on tRNA and non-coding RNA.</title>
        <authorList>
            <person name="Behra P.R.K."/>
            <person name="Pettersson B.M.F."/>
            <person name="Ramesh M."/>
            <person name="Das S."/>
            <person name="Dasgupta S."/>
            <person name="Kirsebom L.A."/>
        </authorList>
    </citation>
    <scope>NUCLEOTIDE SEQUENCE</scope>
    <source>
        <strain evidence="3">DSM 44203</strain>
    </source>
</reference>
<evidence type="ECO:0000313" key="2">
    <source>
        <dbReference type="EMBL" id="GAT08282.1"/>
    </source>
</evidence>
<reference evidence="2 4" key="1">
    <citation type="journal article" date="2016" name="Genome Announc.">
        <title>Draft Genome Sequences of Five Rapidly Growing Mycobacterium Species, M. thermoresistibile, M. fortuitum subsp. acetamidolyticum, M. canariasense, M. brisbanense, and M. novocastrense.</title>
        <authorList>
            <person name="Katahira K."/>
            <person name="Ogura Y."/>
            <person name="Gotoh Y."/>
            <person name="Hayashi T."/>
        </authorList>
    </citation>
    <scope>NUCLEOTIDE SEQUENCE [LARGE SCALE GENOMIC DNA]</scope>
    <source>
        <strain evidence="2 4">JCM18114</strain>
    </source>
</reference>
<evidence type="ECO:0000313" key="5">
    <source>
        <dbReference type="Proteomes" id="UP001207528"/>
    </source>
</evidence>
<dbReference type="EMBL" id="JACKTI010000019">
    <property type="protein sequence ID" value="MCV7022615.1"/>
    <property type="molecule type" value="Genomic_DNA"/>
</dbReference>
<keyword evidence="4" id="KW-1185">Reference proteome</keyword>
<gene>
    <name evidence="3" type="ORF">H7I77_04510</name>
    <name evidence="2" type="ORF">RMCN_1415</name>
</gene>
<dbReference type="RefSeq" id="WP_067387981.1">
    <property type="nucleotide sequence ID" value="NZ_BCTA01000021.1"/>
</dbReference>
<comment type="caution">
    <text evidence="3">The sequence shown here is derived from an EMBL/GenBank/DDBJ whole genome shotgun (WGS) entry which is preliminary data.</text>
</comment>